<evidence type="ECO:0000313" key="3">
    <source>
        <dbReference type="Proteomes" id="UP001378592"/>
    </source>
</evidence>
<protein>
    <submittedName>
        <fullName evidence="2">Uncharacterized protein</fullName>
    </submittedName>
</protein>
<dbReference type="AlphaFoldDB" id="A0AAN9VZM3"/>
<sequence>MLKHERGKLKSDSSDDEDDKWIADTNKRVDEKSISENTLSQLMSDGNNMIEVCQKSTLQDIHQKDESMATEQDSNDASQIEMLQQLQEVGPEDFLQIQLRNLTFSVLEESLHSVQEYFLNSLQENCSDTALCNLLASQTPAIVQDAALNFILEMEKKFLGNGPRGDSRGARAAAELEPCRACAERSAAEVATAAASQPAAAGAGSAEASTKVAAAQALLATATPPAPAAPLQQPPPPPPPPPAEPAVAPCGSPPRSGTCARKGDEREPLLADARGESGDRDTQEDLQKAPVTSLLVDAMQEAVLENAQIKDSSELTVEEKEQKVKLSENKESQKLDAAGGDKLDCQDLQKSLNAEIQKHAQELAVFRDEAYQLIENWKTSDSPPATPEELEFLQELSLLLDQRPEKPDDNTNKDAYALAHQLLKFWKVANFPLSPVAQRGLQRLQEALEVPGQKAEGKVTMENNVPDDAEGIREVEAALREVRDAFRDVKHVFEVQRCFRDLRECFREVRRAYRTREPRPRALPPCADAPAAAAAAAAAAALAAEALAQAKKRGHASSEVSGSRTPSPPGTPLHSQPKKKQQQKPCPTCNVMAGGMGEGVLNQVDSASGAVGDDDAAAAVAEKTTEAPQAEVSKSFQSAATMTSDLESTTVTSTLDQAAQTISTGAVLALHLLPDE</sequence>
<dbReference type="Proteomes" id="UP001378592">
    <property type="component" value="Unassembled WGS sequence"/>
</dbReference>
<keyword evidence="3" id="KW-1185">Reference proteome</keyword>
<feature type="compositionally biased region" description="Pro residues" evidence="1">
    <location>
        <begin position="225"/>
        <end position="244"/>
    </location>
</feature>
<feature type="region of interest" description="Disordered" evidence="1">
    <location>
        <begin position="225"/>
        <end position="290"/>
    </location>
</feature>
<feature type="region of interest" description="Disordered" evidence="1">
    <location>
        <begin position="552"/>
        <end position="590"/>
    </location>
</feature>
<feature type="region of interest" description="Disordered" evidence="1">
    <location>
        <begin position="310"/>
        <end position="338"/>
    </location>
</feature>
<feature type="compositionally biased region" description="Basic and acidic residues" evidence="1">
    <location>
        <begin position="311"/>
        <end position="338"/>
    </location>
</feature>
<accession>A0AAN9VZM3</accession>
<feature type="region of interest" description="Disordered" evidence="1">
    <location>
        <begin position="1"/>
        <end position="25"/>
    </location>
</feature>
<reference evidence="2 3" key="1">
    <citation type="submission" date="2024-03" db="EMBL/GenBank/DDBJ databases">
        <title>The genome assembly and annotation of the cricket Gryllus longicercus Weissman &amp; Gray.</title>
        <authorList>
            <person name="Szrajer S."/>
            <person name="Gray D."/>
            <person name="Ylla G."/>
        </authorList>
    </citation>
    <scope>NUCLEOTIDE SEQUENCE [LARGE SCALE GENOMIC DNA]</scope>
    <source>
        <strain evidence="2">DAG 2021-001</strain>
        <tissue evidence="2">Whole body minus gut</tissue>
    </source>
</reference>
<gene>
    <name evidence="2" type="ORF">R5R35_005699</name>
</gene>
<evidence type="ECO:0000313" key="2">
    <source>
        <dbReference type="EMBL" id="KAK7867069.1"/>
    </source>
</evidence>
<dbReference type="EMBL" id="JAZDUA010000128">
    <property type="protein sequence ID" value="KAK7867069.1"/>
    <property type="molecule type" value="Genomic_DNA"/>
</dbReference>
<name>A0AAN9VZM3_9ORTH</name>
<feature type="compositionally biased region" description="Basic and acidic residues" evidence="1">
    <location>
        <begin position="261"/>
        <end position="287"/>
    </location>
</feature>
<proteinExistence type="predicted"/>
<organism evidence="2 3">
    <name type="scientific">Gryllus longicercus</name>
    <dbReference type="NCBI Taxonomy" id="2509291"/>
    <lineage>
        <taxon>Eukaryota</taxon>
        <taxon>Metazoa</taxon>
        <taxon>Ecdysozoa</taxon>
        <taxon>Arthropoda</taxon>
        <taxon>Hexapoda</taxon>
        <taxon>Insecta</taxon>
        <taxon>Pterygota</taxon>
        <taxon>Neoptera</taxon>
        <taxon>Polyneoptera</taxon>
        <taxon>Orthoptera</taxon>
        <taxon>Ensifera</taxon>
        <taxon>Gryllidea</taxon>
        <taxon>Grylloidea</taxon>
        <taxon>Gryllidae</taxon>
        <taxon>Gryllinae</taxon>
        <taxon>Gryllus</taxon>
    </lineage>
</organism>
<evidence type="ECO:0000256" key="1">
    <source>
        <dbReference type="SAM" id="MobiDB-lite"/>
    </source>
</evidence>
<comment type="caution">
    <text evidence="2">The sequence shown here is derived from an EMBL/GenBank/DDBJ whole genome shotgun (WGS) entry which is preliminary data.</text>
</comment>